<dbReference type="Proteomes" id="UP000287563">
    <property type="component" value="Unassembled WGS sequence"/>
</dbReference>
<evidence type="ECO:0000313" key="1">
    <source>
        <dbReference type="EMBL" id="RWX55824.1"/>
    </source>
</evidence>
<dbReference type="NCBIfam" id="TIGR01374">
    <property type="entry name" value="soxD"/>
    <property type="match status" value="1"/>
</dbReference>
<dbReference type="InterPro" id="IPR038561">
    <property type="entry name" value="SoxD_sf"/>
</dbReference>
<sequence length="98" mass="11860">MLNIYCPYCEEYREEEEFTYAGEAHIVRPPDPECVSDEEWGRYLFHRNNIKGNHREMWFHATGCRLFFNVIRNTVSYDIEQVYKLTGTPPEIREDKHK</sequence>
<comment type="caution">
    <text evidence="1">The sequence shown here is derived from an EMBL/GenBank/DDBJ whole genome shotgun (WGS) entry which is preliminary data.</text>
</comment>
<dbReference type="GO" id="GO:0008115">
    <property type="term" value="F:sarcosine oxidase activity"/>
    <property type="evidence" value="ECO:0007669"/>
    <property type="project" value="InterPro"/>
</dbReference>
<dbReference type="AlphaFoldDB" id="A0A3S3SZX8"/>
<evidence type="ECO:0000313" key="2">
    <source>
        <dbReference type="Proteomes" id="UP000287563"/>
    </source>
</evidence>
<dbReference type="Gene3D" id="3.30.2270.10">
    <property type="entry name" value="Folate-binding superfamily"/>
    <property type="match status" value="1"/>
</dbReference>
<accession>A0A3S3SZX8</accession>
<reference evidence="1 2" key="1">
    <citation type="submission" date="2018-11" db="EMBL/GenBank/DDBJ databases">
        <title>Photobacterium sp. BEI247 sp. nov., a marine bacterium isolated from Yongle Blue Hole in the South China Sea.</title>
        <authorList>
            <person name="Wang X."/>
        </authorList>
    </citation>
    <scope>NUCLEOTIDE SEQUENCE [LARGE SCALE GENOMIC DNA]</scope>
    <source>
        <strain evidence="2">BEI247</strain>
    </source>
</reference>
<organism evidence="1 2">
    <name type="scientific">Photobacterium chitinilyticum</name>
    <dbReference type="NCBI Taxonomy" id="2485123"/>
    <lineage>
        <taxon>Bacteria</taxon>
        <taxon>Pseudomonadati</taxon>
        <taxon>Pseudomonadota</taxon>
        <taxon>Gammaproteobacteria</taxon>
        <taxon>Vibrionales</taxon>
        <taxon>Vibrionaceae</taxon>
        <taxon>Photobacterium</taxon>
    </lineage>
</organism>
<protein>
    <submittedName>
        <fullName evidence="1">Sarcosine oxidase subunit delta family protein</fullName>
    </submittedName>
</protein>
<dbReference type="Pfam" id="PF04267">
    <property type="entry name" value="SoxD"/>
    <property type="match status" value="1"/>
</dbReference>
<dbReference type="EMBL" id="RJLM01000003">
    <property type="protein sequence ID" value="RWX55824.1"/>
    <property type="molecule type" value="Genomic_DNA"/>
</dbReference>
<dbReference type="RefSeq" id="WP_128783845.1">
    <property type="nucleotide sequence ID" value="NZ_RJLM01000003.1"/>
</dbReference>
<dbReference type="InterPro" id="IPR006279">
    <property type="entry name" value="SoxD"/>
</dbReference>
<dbReference type="OrthoDB" id="7159274at2"/>
<dbReference type="GO" id="GO:0046653">
    <property type="term" value="P:tetrahydrofolate metabolic process"/>
    <property type="evidence" value="ECO:0007669"/>
    <property type="project" value="InterPro"/>
</dbReference>
<gene>
    <name evidence="1" type="ORF">EDI28_10870</name>
</gene>
<name>A0A3S3SZX8_9GAMM</name>
<proteinExistence type="predicted"/>
<keyword evidence="2" id="KW-1185">Reference proteome</keyword>